<accession>I2GBA7</accession>
<evidence type="ECO:0000313" key="1">
    <source>
        <dbReference type="EMBL" id="CCH51181.1"/>
    </source>
</evidence>
<protein>
    <submittedName>
        <fullName evidence="1">Uncharacterized protein</fullName>
    </submittedName>
</protein>
<organism evidence="1 2">
    <name type="scientific">Fibrisoma limi BUZ 3</name>
    <dbReference type="NCBI Taxonomy" id="1185876"/>
    <lineage>
        <taxon>Bacteria</taxon>
        <taxon>Pseudomonadati</taxon>
        <taxon>Bacteroidota</taxon>
        <taxon>Cytophagia</taxon>
        <taxon>Cytophagales</taxon>
        <taxon>Spirosomataceae</taxon>
        <taxon>Fibrisoma</taxon>
    </lineage>
</organism>
<dbReference type="AlphaFoldDB" id="I2GBA7"/>
<reference evidence="1 2" key="1">
    <citation type="journal article" date="2012" name="J. Bacteriol.">
        <title>Genome Sequence of the Filamentous Bacterium Fibrisoma limi BUZ 3T.</title>
        <authorList>
            <person name="Filippini M."/>
            <person name="Qi W."/>
            <person name="Jaenicke S."/>
            <person name="Goesmann A."/>
            <person name="Smits T.H."/>
            <person name="Bagheri H.C."/>
        </authorList>
    </citation>
    <scope>NUCLEOTIDE SEQUENCE [LARGE SCALE GENOMIC DNA]</scope>
    <source>
        <strain evidence="2">BUZ 3T</strain>
    </source>
</reference>
<proteinExistence type="predicted"/>
<dbReference type="EMBL" id="CAIT01000003">
    <property type="protein sequence ID" value="CCH51181.1"/>
    <property type="molecule type" value="Genomic_DNA"/>
</dbReference>
<name>I2GBA7_9BACT</name>
<evidence type="ECO:0000313" key="2">
    <source>
        <dbReference type="Proteomes" id="UP000009309"/>
    </source>
</evidence>
<gene>
    <name evidence="1" type="ORF">BN8_00096</name>
</gene>
<sequence>MVLSEIRGTYTGKSLWGAFVVQGQEAACIMLEGDRCFDSHCLHYIGKWQTEIYSILRKLAYVKVIRA</sequence>
<comment type="caution">
    <text evidence="1">The sequence shown here is derived from an EMBL/GenBank/DDBJ whole genome shotgun (WGS) entry which is preliminary data.</text>
</comment>
<dbReference type="Proteomes" id="UP000009309">
    <property type="component" value="Unassembled WGS sequence"/>
</dbReference>
<dbReference type="STRING" id="1185876.BN8_00096"/>
<keyword evidence="2" id="KW-1185">Reference proteome</keyword>
<dbReference type="RefSeq" id="WP_009279771.1">
    <property type="nucleotide sequence ID" value="NZ_CAIT01000003.1"/>
</dbReference>